<dbReference type="InterPro" id="IPR028082">
    <property type="entry name" value="Peripla_BP_I"/>
</dbReference>
<gene>
    <name evidence="5" type="ORF">FVB32_10150</name>
</gene>
<dbReference type="EMBL" id="VRUR01000002">
    <property type="protein sequence ID" value="TXN34951.1"/>
    <property type="molecule type" value="Genomic_DNA"/>
</dbReference>
<reference evidence="5 6" key="1">
    <citation type="submission" date="2019-08" db="EMBL/GenBank/DDBJ databases">
        <title>Professor.</title>
        <authorList>
            <person name="Park J.S."/>
        </authorList>
    </citation>
    <scope>NUCLEOTIDE SEQUENCE [LARGE SCALE GENOMIC DNA]</scope>
    <source>
        <strain evidence="5 6">176CP5-101</strain>
    </source>
</reference>
<dbReference type="SMART" id="SM00354">
    <property type="entry name" value="HTH_LACI"/>
    <property type="match status" value="1"/>
</dbReference>
<feature type="domain" description="HTH lacI-type" evidence="4">
    <location>
        <begin position="6"/>
        <end position="59"/>
    </location>
</feature>
<name>A0A5C8V0M7_9FLAO</name>
<dbReference type="Pfam" id="PF13407">
    <property type="entry name" value="Peripla_BP_4"/>
    <property type="match status" value="1"/>
</dbReference>
<keyword evidence="2" id="KW-0238">DNA-binding</keyword>
<keyword evidence="1" id="KW-0805">Transcription regulation</keyword>
<dbReference type="Pfam" id="PF00356">
    <property type="entry name" value="LacI"/>
    <property type="match status" value="1"/>
</dbReference>
<dbReference type="PROSITE" id="PS50932">
    <property type="entry name" value="HTH_LACI_2"/>
    <property type="match status" value="1"/>
</dbReference>
<dbReference type="Proteomes" id="UP000321456">
    <property type="component" value="Unassembled WGS sequence"/>
</dbReference>
<evidence type="ECO:0000256" key="2">
    <source>
        <dbReference type="ARBA" id="ARBA00023125"/>
    </source>
</evidence>
<protein>
    <submittedName>
        <fullName evidence="5">LacI family transcriptional regulator</fullName>
    </submittedName>
</protein>
<dbReference type="InterPro" id="IPR025997">
    <property type="entry name" value="SBP_2_dom"/>
</dbReference>
<dbReference type="PROSITE" id="PS00356">
    <property type="entry name" value="HTH_LACI_1"/>
    <property type="match status" value="1"/>
</dbReference>
<keyword evidence="6" id="KW-1185">Reference proteome</keyword>
<comment type="caution">
    <text evidence="5">The sequence shown here is derived from an EMBL/GenBank/DDBJ whole genome shotgun (WGS) entry which is preliminary data.</text>
</comment>
<dbReference type="SUPFAM" id="SSF47413">
    <property type="entry name" value="lambda repressor-like DNA-binding domains"/>
    <property type="match status" value="1"/>
</dbReference>
<evidence type="ECO:0000256" key="3">
    <source>
        <dbReference type="ARBA" id="ARBA00023163"/>
    </source>
</evidence>
<dbReference type="Gene3D" id="3.40.50.2300">
    <property type="match status" value="2"/>
</dbReference>
<dbReference type="RefSeq" id="WP_147743685.1">
    <property type="nucleotide sequence ID" value="NZ_VRUR01000002.1"/>
</dbReference>
<accession>A0A5C8V0M7</accession>
<sequence length="348" mass="39345">MRTKHTIKDIAEKAEVSIGTVDRVLHKRGRVSKASEEKIMAAIKELDYKPNPIAQTLKNGVIHKIGVLLPNPDLDPFWRPCEEGLQEVISEYSAFTVDVIIYYFNPFKPKSFLQLGHKAYRDGVHALFFVPLFDRETNSILEKLGNTDILLGTFNSPLSNNIDLYVGQDLVLSGKTAGRLLHMSGSDKGNFAIVHINESYENARHMREKEQGFAAYCMENGLNSPLTITLMTEEFKTKLVSFLELHKDLQGIFVTTSRAYEVAKVLDSIDNNKISLIGYDLLDQNLKYLQKGIIDFLIHQDPKMQASLGLRYVIENLLFKKVLPKEKLLPIGIVNSENAKSYVERSSV</sequence>
<organism evidence="5 6">
    <name type="scientific">Flagellimonas hymeniacidonis</name>
    <dbReference type="NCBI Taxonomy" id="2603628"/>
    <lineage>
        <taxon>Bacteria</taxon>
        <taxon>Pseudomonadati</taxon>
        <taxon>Bacteroidota</taxon>
        <taxon>Flavobacteriia</taxon>
        <taxon>Flavobacteriales</taxon>
        <taxon>Flavobacteriaceae</taxon>
        <taxon>Flagellimonas</taxon>
    </lineage>
</organism>
<dbReference type="SUPFAM" id="SSF53822">
    <property type="entry name" value="Periplasmic binding protein-like I"/>
    <property type="match status" value="1"/>
</dbReference>
<evidence type="ECO:0000256" key="1">
    <source>
        <dbReference type="ARBA" id="ARBA00023015"/>
    </source>
</evidence>
<proteinExistence type="predicted"/>
<dbReference type="GO" id="GO:0003700">
    <property type="term" value="F:DNA-binding transcription factor activity"/>
    <property type="evidence" value="ECO:0007669"/>
    <property type="project" value="TreeGrafter"/>
</dbReference>
<keyword evidence="3" id="KW-0804">Transcription</keyword>
<dbReference type="PANTHER" id="PTHR30146:SF144">
    <property type="entry name" value="LACI-FAMILY TRANSCRIPTION REGULATOR"/>
    <property type="match status" value="1"/>
</dbReference>
<dbReference type="InterPro" id="IPR000843">
    <property type="entry name" value="HTH_LacI"/>
</dbReference>
<evidence type="ECO:0000259" key="4">
    <source>
        <dbReference type="PROSITE" id="PS50932"/>
    </source>
</evidence>
<evidence type="ECO:0000313" key="6">
    <source>
        <dbReference type="Proteomes" id="UP000321456"/>
    </source>
</evidence>
<evidence type="ECO:0000313" key="5">
    <source>
        <dbReference type="EMBL" id="TXN34951.1"/>
    </source>
</evidence>
<dbReference type="GO" id="GO:0000976">
    <property type="term" value="F:transcription cis-regulatory region binding"/>
    <property type="evidence" value="ECO:0007669"/>
    <property type="project" value="TreeGrafter"/>
</dbReference>
<dbReference type="PANTHER" id="PTHR30146">
    <property type="entry name" value="LACI-RELATED TRANSCRIPTIONAL REPRESSOR"/>
    <property type="match status" value="1"/>
</dbReference>
<dbReference type="CDD" id="cd01392">
    <property type="entry name" value="HTH_LacI"/>
    <property type="match status" value="1"/>
</dbReference>
<dbReference type="Gene3D" id="1.10.260.40">
    <property type="entry name" value="lambda repressor-like DNA-binding domains"/>
    <property type="match status" value="1"/>
</dbReference>
<dbReference type="AlphaFoldDB" id="A0A5C8V0M7"/>
<dbReference type="InterPro" id="IPR010982">
    <property type="entry name" value="Lambda_DNA-bd_dom_sf"/>
</dbReference>